<accession>A0ABP4AWI0</accession>
<dbReference type="EMBL" id="BAAAID010000042">
    <property type="protein sequence ID" value="GAA0942259.1"/>
    <property type="molecule type" value="Genomic_DNA"/>
</dbReference>
<evidence type="ECO:0000313" key="3">
    <source>
        <dbReference type="Proteomes" id="UP001500418"/>
    </source>
</evidence>
<sequence length="164" mass="16655">MKFDADTGRLDVVPDAPACGTKLRWSAPKPTAAADAEAPGSKVRTVHVLSPAPGDVGSASAVADPDLWPAAPEAPVRAREAASPGDQQAPAARQARACRSVSSTRGSRPPPSGRTQAPPMREPEKAFGDGQAAIEELRAKTARAAAAGGGRGQQSRSRAAASLC</sequence>
<feature type="compositionally biased region" description="Low complexity" evidence="1">
    <location>
        <begin position="153"/>
        <end position="164"/>
    </location>
</feature>
<evidence type="ECO:0000313" key="2">
    <source>
        <dbReference type="EMBL" id="GAA0942259.1"/>
    </source>
</evidence>
<keyword evidence="3" id="KW-1185">Reference proteome</keyword>
<feature type="region of interest" description="Disordered" evidence="1">
    <location>
        <begin position="1"/>
        <end position="164"/>
    </location>
</feature>
<organism evidence="2 3">
    <name type="scientific">Streptomyces rhizosphaericus</name>
    <dbReference type="NCBI Taxonomy" id="114699"/>
    <lineage>
        <taxon>Bacteria</taxon>
        <taxon>Bacillati</taxon>
        <taxon>Actinomycetota</taxon>
        <taxon>Actinomycetes</taxon>
        <taxon>Kitasatosporales</taxon>
        <taxon>Streptomycetaceae</taxon>
        <taxon>Streptomyces</taxon>
        <taxon>Streptomyces violaceusniger group</taxon>
    </lineage>
</organism>
<feature type="compositionally biased region" description="Low complexity" evidence="1">
    <location>
        <begin position="87"/>
        <end position="107"/>
    </location>
</feature>
<dbReference type="Proteomes" id="UP001500418">
    <property type="component" value="Unassembled WGS sequence"/>
</dbReference>
<comment type="caution">
    <text evidence="2">The sequence shown here is derived from an EMBL/GenBank/DDBJ whole genome shotgun (WGS) entry which is preliminary data.</text>
</comment>
<gene>
    <name evidence="2" type="ORF">GCM10009575_058440</name>
</gene>
<protein>
    <submittedName>
        <fullName evidence="2">Uncharacterized protein</fullName>
    </submittedName>
</protein>
<evidence type="ECO:0000256" key="1">
    <source>
        <dbReference type="SAM" id="MobiDB-lite"/>
    </source>
</evidence>
<proteinExistence type="predicted"/>
<name>A0ABP4AWI0_9ACTN</name>
<feature type="compositionally biased region" description="Low complexity" evidence="1">
    <location>
        <begin position="27"/>
        <end position="39"/>
    </location>
</feature>
<reference evidence="3" key="1">
    <citation type="journal article" date="2019" name="Int. J. Syst. Evol. Microbiol.">
        <title>The Global Catalogue of Microorganisms (GCM) 10K type strain sequencing project: providing services to taxonomists for standard genome sequencing and annotation.</title>
        <authorList>
            <consortium name="The Broad Institute Genomics Platform"/>
            <consortium name="The Broad Institute Genome Sequencing Center for Infectious Disease"/>
            <person name="Wu L."/>
            <person name="Ma J."/>
        </authorList>
    </citation>
    <scope>NUCLEOTIDE SEQUENCE [LARGE SCALE GENOMIC DNA]</scope>
    <source>
        <strain evidence="3">JCM 11444</strain>
    </source>
</reference>